<evidence type="ECO:0000259" key="3">
    <source>
        <dbReference type="Pfam" id="PF17853"/>
    </source>
</evidence>
<organism evidence="4 5">
    <name type="scientific">Prauserella muralis</name>
    <dbReference type="NCBI Taxonomy" id="588067"/>
    <lineage>
        <taxon>Bacteria</taxon>
        <taxon>Bacillati</taxon>
        <taxon>Actinomycetota</taxon>
        <taxon>Actinomycetes</taxon>
        <taxon>Pseudonocardiales</taxon>
        <taxon>Pseudonocardiaceae</taxon>
        <taxon>Prauserella</taxon>
    </lineage>
</organism>
<evidence type="ECO:0000256" key="1">
    <source>
        <dbReference type="ARBA" id="ARBA00006754"/>
    </source>
</evidence>
<name>A0A2V4B8K0_9PSEU</name>
<feature type="domain" description="CdaR GGDEF-like" evidence="3">
    <location>
        <begin position="283"/>
        <end position="400"/>
    </location>
</feature>
<accession>A0A2V4B8K0</accession>
<comment type="caution">
    <text evidence="4">The sequence shown here is derived from an EMBL/GenBank/DDBJ whole genome shotgun (WGS) entry which is preliminary data.</text>
</comment>
<feature type="domain" description="PucR C-terminal helix-turn-helix" evidence="2">
    <location>
        <begin position="452"/>
        <end position="509"/>
    </location>
</feature>
<dbReference type="Gene3D" id="1.10.10.2840">
    <property type="entry name" value="PucR C-terminal helix-turn-helix domain"/>
    <property type="match status" value="1"/>
</dbReference>
<gene>
    <name evidence="4" type="ORF">BAY60_02980</name>
</gene>
<protein>
    <submittedName>
        <fullName evidence="4">Transcriptional regulator</fullName>
    </submittedName>
</protein>
<dbReference type="InterPro" id="IPR025736">
    <property type="entry name" value="PucR_C-HTH_dom"/>
</dbReference>
<dbReference type="Pfam" id="PF13556">
    <property type="entry name" value="HTH_30"/>
    <property type="match status" value="1"/>
</dbReference>
<dbReference type="Pfam" id="PF17853">
    <property type="entry name" value="GGDEF_2"/>
    <property type="match status" value="1"/>
</dbReference>
<dbReference type="InterPro" id="IPR051448">
    <property type="entry name" value="CdaR-like_regulators"/>
</dbReference>
<dbReference type="OrthoDB" id="3190266at2"/>
<proteinExistence type="inferred from homology"/>
<evidence type="ECO:0000313" key="4">
    <source>
        <dbReference type="EMBL" id="PXY31371.1"/>
    </source>
</evidence>
<keyword evidence="5" id="KW-1185">Reference proteome</keyword>
<reference evidence="4 5" key="1">
    <citation type="submission" date="2016-07" db="EMBL/GenBank/DDBJ databases">
        <title>Draft genome sequence of Prauserella muralis DSM 45305, isolated from a mould-covered wall in an indoor environment.</title>
        <authorList>
            <person name="Ruckert C."/>
            <person name="Albersmeier A."/>
            <person name="Jiang C.-L."/>
            <person name="Jiang Y."/>
            <person name="Kalinowski J."/>
            <person name="Schneider O."/>
            <person name="Winkler A."/>
            <person name="Zotchev S.B."/>
        </authorList>
    </citation>
    <scope>NUCLEOTIDE SEQUENCE [LARGE SCALE GENOMIC DNA]</scope>
    <source>
        <strain evidence="4 5">DSM 45305</strain>
    </source>
</reference>
<comment type="similarity">
    <text evidence="1">Belongs to the CdaR family.</text>
</comment>
<dbReference type="EMBL" id="MASW01000001">
    <property type="protein sequence ID" value="PXY31371.1"/>
    <property type="molecule type" value="Genomic_DNA"/>
</dbReference>
<evidence type="ECO:0000259" key="2">
    <source>
        <dbReference type="Pfam" id="PF13556"/>
    </source>
</evidence>
<dbReference type="Proteomes" id="UP000249915">
    <property type="component" value="Unassembled WGS sequence"/>
</dbReference>
<evidence type="ECO:0000313" key="5">
    <source>
        <dbReference type="Proteomes" id="UP000249915"/>
    </source>
</evidence>
<dbReference type="InterPro" id="IPR042070">
    <property type="entry name" value="PucR_C-HTH_sf"/>
</dbReference>
<dbReference type="PANTHER" id="PTHR33744:SF17">
    <property type="entry name" value="CONSERVED PROTEIN"/>
    <property type="match status" value="1"/>
</dbReference>
<dbReference type="PANTHER" id="PTHR33744">
    <property type="entry name" value="CARBOHYDRATE DIACID REGULATOR"/>
    <property type="match status" value="1"/>
</dbReference>
<dbReference type="InterPro" id="IPR041522">
    <property type="entry name" value="CdaR_GGDEF"/>
</dbReference>
<sequence length="523" mass="55449">MRLRQLLVAIGEPLVELRTPEADPIVRGVAILDPDDEPGGFEGELVLVIGVRGREAARFVRAAARRGAAAVAVKDAPVDLAGTAAEAGIALLAVAPGVRWDQLETLSRQVLDGAALTDGVQSESGDLFALAQTLAVLTGGSVSVEDAGNRVLAYSRSDDEVDELRRLSILGWKGPESYLALLREWGVFQRLRDGEEVVRIDERPELGIRRRLAVGIRAGNQHLGTVWVQQGREPFAERAESALLGGARLAALHLLRHRSGAGRSRQELVTGLLDGSTSADLVAGQLGIEPATPATVVAFAVRETEPDQPAHELHLAEMLTMVSVHLTSYRRGALVGGDGARVYAVLPGAGSLAGLVNEVTQVAGVLTRRTGVRVQAGIGSPVPSLRDVVRSRSEADRVLDAIGERRDVATIADLRAEVLLGETLNLLEANPELRDPAVDALSAHDAEHSSELVPTLLAYLDALGDVRAAATALHVHPNTVRHRVRRAAAVSGIDLGDPRERLACHLQLLLAVTTRAAPADVRG</sequence>
<dbReference type="AlphaFoldDB" id="A0A2V4B8K0"/>